<dbReference type="OrthoDB" id="3598281at2759"/>
<feature type="domain" description="DUF7605" evidence="2">
    <location>
        <begin position="650"/>
        <end position="827"/>
    </location>
</feature>
<accession>S7ZVK3</accession>
<dbReference type="STRING" id="933388.S7ZVK3"/>
<feature type="compositionally biased region" description="Polar residues" evidence="1">
    <location>
        <begin position="7"/>
        <end position="19"/>
    </location>
</feature>
<dbReference type="EMBL" id="KB644415">
    <property type="protein sequence ID" value="EPS34439.1"/>
    <property type="molecule type" value="Genomic_DNA"/>
</dbReference>
<organism evidence="3 4">
    <name type="scientific">Penicillium oxalicum (strain 114-2 / CGMCC 5302)</name>
    <name type="common">Penicillium decumbens</name>
    <dbReference type="NCBI Taxonomy" id="933388"/>
    <lineage>
        <taxon>Eukaryota</taxon>
        <taxon>Fungi</taxon>
        <taxon>Dikarya</taxon>
        <taxon>Ascomycota</taxon>
        <taxon>Pezizomycotina</taxon>
        <taxon>Eurotiomycetes</taxon>
        <taxon>Eurotiomycetidae</taxon>
        <taxon>Eurotiales</taxon>
        <taxon>Aspergillaceae</taxon>
        <taxon>Penicillium</taxon>
    </lineage>
</organism>
<evidence type="ECO:0000313" key="3">
    <source>
        <dbReference type="EMBL" id="EPS34439.1"/>
    </source>
</evidence>
<dbReference type="AlphaFoldDB" id="S7ZVK3"/>
<dbReference type="CDD" id="cd00882">
    <property type="entry name" value="Ras_like_GTPase"/>
    <property type="match status" value="1"/>
</dbReference>
<evidence type="ECO:0000256" key="1">
    <source>
        <dbReference type="SAM" id="MobiDB-lite"/>
    </source>
</evidence>
<dbReference type="Gene3D" id="3.40.50.300">
    <property type="entry name" value="P-loop containing nucleotide triphosphate hydrolases"/>
    <property type="match status" value="1"/>
</dbReference>
<dbReference type="InterPro" id="IPR027417">
    <property type="entry name" value="P-loop_NTPase"/>
</dbReference>
<feature type="compositionally biased region" description="Basic and acidic residues" evidence="1">
    <location>
        <begin position="196"/>
        <end position="207"/>
    </location>
</feature>
<feature type="compositionally biased region" description="Basic and acidic residues" evidence="1">
    <location>
        <begin position="173"/>
        <end position="184"/>
    </location>
</feature>
<dbReference type="PANTHER" id="PTHR36681">
    <property type="entry name" value="NUCLEAR GTPASE, GERMINAL CENTER-ASSOCIATED, TANDEM DUPLICATE 3"/>
    <property type="match status" value="1"/>
</dbReference>
<dbReference type="Pfam" id="PF24564">
    <property type="entry name" value="DUF7605"/>
    <property type="match status" value="1"/>
</dbReference>
<gene>
    <name evidence="3" type="ORF">PDE_09403</name>
</gene>
<evidence type="ECO:0000259" key="2">
    <source>
        <dbReference type="Pfam" id="PF24564"/>
    </source>
</evidence>
<protein>
    <recommendedName>
        <fullName evidence="2">DUF7605 domain-containing protein</fullName>
    </recommendedName>
</protein>
<dbReference type="PhylomeDB" id="S7ZVK3"/>
<sequence>MEPVSFDSGSLTINDSFGQTEGMHSEPDFDSEQLQAKMLGVLKQIRQLSDIMGTSELDKNPKTELHRLRKNLLGLSNFRYPDSRTVGLIGNSGVGKSTVVNSILGEENLARSSDCGGACTCVIVEYRPLDGQHSQPYTIEVDYMDTEEMHELLREHLESIRQHYFLLEMPSEADKEPGEEDMKPGTKGHGASESQSIEHDNSNDDGRLTTDEIIQLKKANHSARQTFDCLFKGDNKPSLETLIQRDSLDTEDGPDTQKRIITDLMQRAKNGLSHRPGGPCAIQYTETPNGIEEFQTLLDSLTSDFRDDTAAIWPFIKSIRVYLDAPVLKTGLVLADMPGLHDLNFTRQKATEIYIRSKCHVLAYVTKMSRCLADETIEKTYWKVWNGGKSIIVVTRSEVNSFLLLTFEFYFLTFPHEIEGAGGDRGNADQHTQTRSFDEKLKQLRNRIKIVSTSMHRAAESDKIKLFDEFTQLSAKEKTLQYEKRSYLIKKRNNTTIIDMGMMPERRNMKVFCVSNKLFAEYRNGDDEWSEAYVELSGIPELRSYCRSILADAQKSQAAQYLRIDVPAAISSADLWVSGAFDQESKRKASLVKKELSLVQERLKELLRLGTDVERGQSFKSSPGGVVPRYRLELEQIFQRRILGAINEISEEWQEHCNQICEAWVKNWSPASFMAFCRKKGIHSSRVQGEHDWNLELFEPANERLSLAWEEFRDAFRNETARIPSDIEERILYCTKSLRESKRFPTRIRESILMIIGFTKEKILARINKAIGGIDTLTRDVRKDMLDTKTSTTSVVYEYMLPAYQFANGEGGSGSDKRRKNAIREQIICGGPEGKGFVRSYSFLANRAFIHPLDQIFQVVSEKVDEEIDSTLQNLQAVIDGQGKMPEAATDEPTAREVKEQLGRIKDALLSATSVLMELEKQ</sequence>
<dbReference type="eggNOG" id="ENOG502SJYS">
    <property type="taxonomic scope" value="Eukaryota"/>
</dbReference>
<dbReference type="HOGENOM" id="CLU_010389_0_0_1"/>
<name>S7ZVK3_PENO1</name>
<dbReference type="PANTHER" id="PTHR36681:SF3">
    <property type="entry name" value="NUCLEAR GTPASE, GERMINAL CENTER-ASSOCIATED, TANDEM DUPLICATE 3"/>
    <property type="match status" value="1"/>
</dbReference>
<dbReference type="InterPro" id="IPR056024">
    <property type="entry name" value="DUF7605"/>
</dbReference>
<dbReference type="SUPFAM" id="SSF52540">
    <property type="entry name" value="P-loop containing nucleoside triphosphate hydrolases"/>
    <property type="match status" value="1"/>
</dbReference>
<feature type="region of interest" description="Disordered" evidence="1">
    <location>
        <begin position="173"/>
        <end position="207"/>
    </location>
</feature>
<keyword evidence="4" id="KW-1185">Reference proteome</keyword>
<feature type="region of interest" description="Disordered" evidence="1">
    <location>
        <begin position="1"/>
        <end position="28"/>
    </location>
</feature>
<proteinExistence type="predicted"/>
<evidence type="ECO:0000313" key="4">
    <source>
        <dbReference type="Proteomes" id="UP000019376"/>
    </source>
</evidence>
<reference evidence="3 4" key="1">
    <citation type="journal article" date="2013" name="PLoS ONE">
        <title>Genomic and secretomic analyses reveal unique features of the lignocellulolytic enzyme system of Penicillium decumbens.</title>
        <authorList>
            <person name="Liu G."/>
            <person name="Zhang L."/>
            <person name="Wei X."/>
            <person name="Zou G."/>
            <person name="Qin Y."/>
            <person name="Ma L."/>
            <person name="Li J."/>
            <person name="Zheng H."/>
            <person name="Wang S."/>
            <person name="Wang C."/>
            <person name="Xun L."/>
            <person name="Zhao G.-P."/>
            <person name="Zhou Z."/>
            <person name="Qu Y."/>
        </authorList>
    </citation>
    <scope>NUCLEOTIDE SEQUENCE [LARGE SCALE GENOMIC DNA]</scope>
    <source>
        <strain evidence="4">114-2 / CGMCC 5302</strain>
    </source>
</reference>
<dbReference type="Proteomes" id="UP000019376">
    <property type="component" value="Unassembled WGS sequence"/>
</dbReference>